<evidence type="ECO:0000256" key="1">
    <source>
        <dbReference type="ARBA" id="ARBA00005208"/>
    </source>
</evidence>
<dbReference type="OMA" id="THCTVPW"/>
<dbReference type="OrthoDB" id="532420at2759"/>
<organism evidence="8 9">
    <name type="scientific">Allomyces macrogynus (strain ATCC 38327)</name>
    <name type="common">Allomyces javanicus var. macrogynus</name>
    <dbReference type="NCBI Taxonomy" id="578462"/>
    <lineage>
        <taxon>Eukaryota</taxon>
        <taxon>Fungi</taxon>
        <taxon>Fungi incertae sedis</taxon>
        <taxon>Blastocladiomycota</taxon>
        <taxon>Blastocladiomycetes</taxon>
        <taxon>Blastocladiales</taxon>
        <taxon>Blastocladiaceae</taxon>
        <taxon>Allomyces</taxon>
    </lineage>
</organism>
<reference evidence="8 9" key="1">
    <citation type="submission" date="2009-11" db="EMBL/GenBank/DDBJ databases">
        <title>Annotation of Allomyces macrogynus ATCC 38327.</title>
        <authorList>
            <consortium name="The Broad Institute Genome Sequencing Platform"/>
            <person name="Russ C."/>
            <person name="Cuomo C."/>
            <person name="Burger G."/>
            <person name="Gray M.W."/>
            <person name="Holland P.W.H."/>
            <person name="King N."/>
            <person name="Lang F.B.F."/>
            <person name="Roger A.J."/>
            <person name="Ruiz-Trillo I."/>
            <person name="Young S.K."/>
            <person name="Zeng Q."/>
            <person name="Gargeya S."/>
            <person name="Fitzgerald M."/>
            <person name="Haas B."/>
            <person name="Abouelleil A."/>
            <person name="Alvarado L."/>
            <person name="Arachchi H.M."/>
            <person name="Berlin A."/>
            <person name="Chapman S.B."/>
            <person name="Gearin G."/>
            <person name="Goldberg J."/>
            <person name="Griggs A."/>
            <person name="Gujja S."/>
            <person name="Hansen M."/>
            <person name="Heiman D."/>
            <person name="Howarth C."/>
            <person name="Larimer J."/>
            <person name="Lui A."/>
            <person name="MacDonald P.J.P."/>
            <person name="McCowen C."/>
            <person name="Montmayeur A."/>
            <person name="Murphy C."/>
            <person name="Neiman D."/>
            <person name="Pearson M."/>
            <person name="Priest M."/>
            <person name="Roberts A."/>
            <person name="Saif S."/>
            <person name="Shea T."/>
            <person name="Sisk P."/>
            <person name="Stolte C."/>
            <person name="Sykes S."/>
            <person name="Wortman J."/>
            <person name="Nusbaum C."/>
            <person name="Birren B."/>
        </authorList>
    </citation>
    <scope>NUCLEOTIDE SEQUENCE [LARGE SCALE GENOMIC DNA]</scope>
    <source>
        <strain evidence="8 9">ATCC 38327</strain>
    </source>
</reference>
<dbReference type="GO" id="GO:0003977">
    <property type="term" value="F:UDP-N-acetylglucosamine diphosphorylase activity"/>
    <property type="evidence" value="ECO:0007669"/>
    <property type="project" value="UniProtKB-EC"/>
</dbReference>
<dbReference type="EC" id="2.7.7.23" evidence="3"/>
<gene>
    <name evidence="8" type="ORF">AMAG_13299</name>
</gene>
<dbReference type="PANTHER" id="PTHR11952:SF2">
    <property type="entry name" value="LD24639P"/>
    <property type="match status" value="1"/>
</dbReference>
<dbReference type="Proteomes" id="UP000054350">
    <property type="component" value="Unassembled WGS sequence"/>
</dbReference>
<evidence type="ECO:0000313" key="8">
    <source>
        <dbReference type="EMBL" id="KNE68129.1"/>
    </source>
</evidence>
<accession>A0A0L0T0M3</accession>
<dbReference type="VEuPathDB" id="FungiDB:AMAG_13299"/>
<protein>
    <recommendedName>
        <fullName evidence="3">UDP-N-acetylglucosamine diphosphorylase</fullName>
        <ecNumber evidence="3">2.7.7.23</ecNumber>
    </recommendedName>
</protein>
<dbReference type="InterPro" id="IPR039741">
    <property type="entry name" value="UDP-sugar_pyrophosphorylase"/>
</dbReference>
<dbReference type="PANTHER" id="PTHR11952">
    <property type="entry name" value="UDP- GLUCOSE PYROPHOSPHORYLASE"/>
    <property type="match status" value="1"/>
</dbReference>
<evidence type="ECO:0000256" key="4">
    <source>
        <dbReference type="ARBA" id="ARBA00022679"/>
    </source>
</evidence>
<dbReference type="InterPro" id="IPR002618">
    <property type="entry name" value="UDPGP_fam"/>
</dbReference>
<comment type="similarity">
    <text evidence="2">Belongs to the UDPGP type 1 family.</text>
</comment>
<dbReference type="FunFam" id="3.90.550.10:FF:000075">
    <property type="entry name" value="Probable UDP-N-acetylglucosamine pyrophosphorylase"/>
    <property type="match status" value="1"/>
</dbReference>
<dbReference type="SUPFAM" id="SSF53448">
    <property type="entry name" value="Nucleotide-diphospho-sugar transferases"/>
    <property type="match status" value="1"/>
</dbReference>
<comment type="pathway">
    <text evidence="1">Nucleotide-sugar biosynthesis; UDP-N-acetyl-alpha-D-glucosamine biosynthesis; UDP-N-acetyl-alpha-D-glucosamine from N-acetyl-alpha-D-glucosamine 1-phosphate: step 1/1.</text>
</comment>
<evidence type="ECO:0000256" key="2">
    <source>
        <dbReference type="ARBA" id="ARBA00010401"/>
    </source>
</evidence>
<comment type="catalytic activity">
    <reaction evidence="6">
        <text>N-acetyl-alpha-D-glucosamine 1-phosphate + UTP + H(+) = UDP-N-acetyl-alpha-D-glucosamine + diphosphate</text>
        <dbReference type="Rhea" id="RHEA:13509"/>
        <dbReference type="ChEBI" id="CHEBI:15378"/>
        <dbReference type="ChEBI" id="CHEBI:33019"/>
        <dbReference type="ChEBI" id="CHEBI:46398"/>
        <dbReference type="ChEBI" id="CHEBI:57705"/>
        <dbReference type="ChEBI" id="CHEBI:57776"/>
        <dbReference type="EC" id="2.7.7.23"/>
    </reaction>
</comment>
<dbReference type="STRING" id="578462.A0A0L0T0M3"/>
<keyword evidence="9" id="KW-1185">Reference proteome</keyword>
<dbReference type="Pfam" id="PF01704">
    <property type="entry name" value="UDPGP"/>
    <property type="match status" value="1"/>
</dbReference>
<evidence type="ECO:0000256" key="3">
    <source>
        <dbReference type="ARBA" id="ARBA00012457"/>
    </source>
</evidence>
<dbReference type="CDD" id="cd04193">
    <property type="entry name" value="UDPGlcNAc_PPase"/>
    <property type="match status" value="1"/>
</dbReference>
<evidence type="ECO:0000313" key="9">
    <source>
        <dbReference type="Proteomes" id="UP000054350"/>
    </source>
</evidence>
<keyword evidence="5" id="KW-0548">Nucleotidyltransferase</keyword>
<evidence type="ECO:0000256" key="7">
    <source>
        <dbReference type="SAM" id="MobiDB-lite"/>
    </source>
</evidence>
<reference evidence="9" key="2">
    <citation type="submission" date="2009-11" db="EMBL/GenBank/DDBJ databases">
        <title>The Genome Sequence of Allomyces macrogynus strain ATCC 38327.</title>
        <authorList>
            <consortium name="The Broad Institute Genome Sequencing Platform"/>
            <person name="Russ C."/>
            <person name="Cuomo C."/>
            <person name="Shea T."/>
            <person name="Young S.K."/>
            <person name="Zeng Q."/>
            <person name="Koehrsen M."/>
            <person name="Haas B."/>
            <person name="Borodovsky M."/>
            <person name="Guigo R."/>
            <person name="Alvarado L."/>
            <person name="Berlin A."/>
            <person name="Borenstein D."/>
            <person name="Chen Z."/>
            <person name="Engels R."/>
            <person name="Freedman E."/>
            <person name="Gellesch M."/>
            <person name="Goldberg J."/>
            <person name="Griggs A."/>
            <person name="Gujja S."/>
            <person name="Heiman D."/>
            <person name="Hepburn T."/>
            <person name="Howarth C."/>
            <person name="Jen D."/>
            <person name="Larson L."/>
            <person name="Lewis B."/>
            <person name="Mehta T."/>
            <person name="Park D."/>
            <person name="Pearson M."/>
            <person name="Roberts A."/>
            <person name="Saif S."/>
            <person name="Shenoy N."/>
            <person name="Sisk P."/>
            <person name="Stolte C."/>
            <person name="Sykes S."/>
            <person name="Walk T."/>
            <person name="White J."/>
            <person name="Yandava C."/>
            <person name="Burger G."/>
            <person name="Gray M.W."/>
            <person name="Holland P.W.H."/>
            <person name="King N."/>
            <person name="Lang F.B.F."/>
            <person name="Roger A.J."/>
            <person name="Ruiz-Trillo I."/>
            <person name="Lander E."/>
            <person name="Nusbaum C."/>
        </authorList>
    </citation>
    <scope>NUCLEOTIDE SEQUENCE [LARGE SCALE GENOMIC DNA]</scope>
    <source>
        <strain evidence="9">ATCC 38327</strain>
    </source>
</reference>
<dbReference type="GO" id="GO:0006048">
    <property type="term" value="P:UDP-N-acetylglucosamine biosynthetic process"/>
    <property type="evidence" value="ECO:0007669"/>
    <property type="project" value="TreeGrafter"/>
</dbReference>
<dbReference type="AlphaFoldDB" id="A0A0L0T0M3"/>
<dbReference type="EMBL" id="GG745355">
    <property type="protein sequence ID" value="KNE68129.1"/>
    <property type="molecule type" value="Genomic_DNA"/>
</dbReference>
<feature type="region of interest" description="Disordered" evidence="7">
    <location>
        <begin position="498"/>
        <end position="522"/>
    </location>
</feature>
<keyword evidence="4" id="KW-0808">Transferase</keyword>
<evidence type="ECO:0000256" key="6">
    <source>
        <dbReference type="ARBA" id="ARBA00048493"/>
    </source>
</evidence>
<evidence type="ECO:0000256" key="5">
    <source>
        <dbReference type="ARBA" id="ARBA00022695"/>
    </source>
</evidence>
<dbReference type="Gene3D" id="3.90.550.10">
    <property type="entry name" value="Spore Coat Polysaccharide Biosynthesis Protein SpsA, Chain A"/>
    <property type="match status" value="1"/>
</dbReference>
<name>A0A0L0T0M3_ALLM3</name>
<dbReference type="eggNOG" id="KOG2388">
    <property type="taxonomic scope" value="Eukaryota"/>
</dbReference>
<proteinExistence type="inferred from homology"/>
<sequence>MSWPQMPSAVASWTRSLFSLFTRKPQLSTLLRSVKRGSTTSTNGMANVDIADLRAKFEAAGQGHVFAFFDALTPEEQSALITQLLAIDPERVNRIHANAMAASHIDASATTIEPLPADVYLDAEHADPAQLDEFRDIGMKAIQAGKVGVLLMAGGQGTRLGSSEPKGCYDIGLPSGKSLFQLQAERLLKLQTLAGGVLPWYVMVSGPTRAATVAFFEKHNFFGLDRKNVHFFAQGTLPALTDDGKIYLASKGAVAEAPDGNGGVYAALESAGILKHMKENGVEYIHAYCVDNCLVKVADPVFLGFNIARGADVGAKTVHKVDPDEPVGVVCLRNGKYGVVEYSEIPKEVAEARKPDGSLQVSSANIANHFYTRAFLERVKELEDQLQYHVAHKKIAHVDVATGETIKPDKPNGVKMELFIFDVFPFCNKFAVFEGVRSDEFSPLKNKDGPDSPATSRRDILELHRRYLTAAGATVEGDDGVEISPLVSYGGEGLEAYAGQTLTGPRQLEPASTAAATVEKGE</sequence>
<dbReference type="InterPro" id="IPR029044">
    <property type="entry name" value="Nucleotide-diphossugar_trans"/>
</dbReference>